<accession>A0ABV9NMZ7</accession>
<organism evidence="1 2">
    <name type="scientific">Coralloluteibacterium thermophilum</name>
    <dbReference type="NCBI Taxonomy" id="2707049"/>
    <lineage>
        <taxon>Bacteria</taxon>
        <taxon>Pseudomonadati</taxon>
        <taxon>Pseudomonadota</taxon>
        <taxon>Gammaproteobacteria</taxon>
        <taxon>Lysobacterales</taxon>
        <taxon>Lysobacteraceae</taxon>
        <taxon>Coralloluteibacterium</taxon>
    </lineage>
</organism>
<protein>
    <submittedName>
        <fullName evidence="1">Uncharacterized protein</fullName>
    </submittedName>
</protein>
<gene>
    <name evidence="1" type="ORF">ACFO3Q_11595</name>
</gene>
<comment type="caution">
    <text evidence="1">The sequence shown here is derived from an EMBL/GenBank/DDBJ whole genome shotgun (WGS) entry which is preliminary data.</text>
</comment>
<dbReference type="Proteomes" id="UP001595892">
    <property type="component" value="Unassembled WGS sequence"/>
</dbReference>
<proteinExistence type="predicted"/>
<evidence type="ECO:0000313" key="1">
    <source>
        <dbReference type="EMBL" id="MFC4728814.1"/>
    </source>
</evidence>
<name>A0ABV9NMZ7_9GAMM</name>
<dbReference type="EMBL" id="JBHSGG010000032">
    <property type="protein sequence ID" value="MFC4728814.1"/>
    <property type="molecule type" value="Genomic_DNA"/>
</dbReference>
<dbReference type="RefSeq" id="WP_377004886.1">
    <property type="nucleotide sequence ID" value="NZ_JBHSGG010000032.1"/>
</dbReference>
<keyword evidence="2" id="KW-1185">Reference proteome</keyword>
<sequence length="143" mass="16250">MSQVDTFGEYVRRRLDAWGREFALSRDCEYLGHQSKNMLQVLIEHRGEMPPKVVGFKPLETPPLEQQIEDIVADVARTNVAMACALRGYYCGTGRRKVERFEEANRLLYGLTGGVMHVRAYLDLVKRGEEFVRGFLLGLAQAA</sequence>
<reference evidence="2" key="1">
    <citation type="journal article" date="2019" name="Int. J. Syst. Evol. Microbiol.">
        <title>The Global Catalogue of Microorganisms (GCM) 10K type strain sequencing project: providing services to taxonomists for standard genome sequencing and annotation.</title>
        <authorList>
            <consortium name="The Broad Institute Genomics Platform"/>
            <consortium name="The Broad Institute Genome Sequencing Center for Infectious Disease"/>
            <person name="Wu L."/>
            <person name="Ma J."/>
        </authorList>
    </citation>
    <scope>NUCLEOTIDE SEQUENCE [LARGE SCALE GENOMIC DNA]</scope>
    <source>
        <strain evidence="2">CGMCC 1.13574</strain>
    </source>
</reference>
<evidence type="ECO:0000313" key="2">
    <source>
        <dbReference type="Proteomes" id="UP001595892"/>
    </source>
</evidence>